<sequence length="79" mass="8538">WECVDTMRDLESCGGCTVGLLNKHASGQDCTEIPEVEDVACRAGTCEVYSCRYGFEPSEDRTSCVAAATHGHHFLTGSH</sequence>
<dbReference type="Proteomes" id="UP000076842">
    <property type="component" value="Unassembled WGS sequence"/>
</dbReference>
<evidence type="ECO:0000313" key="2">
    <source>
        <dbReference type="EMBL" id="KZT62158.1"/>
    </source>
</evidence>
<keyword evidence="3" id="KW-1185">Reference proteome</keyword>
<dbReference type="PANTHER" id="PTHR35192">
    <property type="entry name" value="PROTEIN, PUTATIVE-RELATED"/>
    <property type="match status" value="1"/>
</dbReference>
<reference evidence="2 3" key="1">
    <citation type="journal article" date="2016" name="Mol. Biol. Evol.">
        <title>Comparative Genomics of Early-Diverging Mushroom-Forming Fungi Provides Insights into the Origins of Lignocellulose Decay Capabilities.</title>
        <authorList>
            <person name="Nagy L.G."/>
            <person name="Riley R."/>
            <person name="Tritt A."/>
            <person name="Adam C."/>
            <person name="Daum C."/>
            <person name="Floudas D."/>
            <person name="Sun H."/>
            <person name="Yadav J.S."/>
            <person name="Pangilinan J."/>
            <person name="Larsson K.H."/>
            <person name="Matsuura K."/>
            <person name="Barry K."/>
            <person name="Labutti K."/>
            <person name="Kuo R."/>
            <person name="Ohm R.A."/>
            <person name="Bhattacharya S.S."/>
            <person name="Shirouzu T."/>
            <person name="Yoshinaga Y."/>
            <person name="Martin F.M."/>
            <person name="Grigoriev I.V."/>
            <person name="Hibbett D.S."/>
        </authorList>
    </citation>
    <scope>NUCLEOTIDE SEQUENCE [LARGE SCALE GENOMIC DNA]</scope>
    <source>
        <strain evidence="2 3">HHB12733</strain>
    </source>
</reference>
<proteinExistence type="predicted"/>
<gene>
    <name evidence="2" type="ORF">CALCODRAFT_426646</name>
</gene>
<dbReference type="InterPro" id="IPR048661">
    <property type="entry name" value="CPL1-like"/>
</dbReference>
<dbReference type="Pfam" id="PF21671">
    <property type="entry name" value="CPL1-like"/>
    <property type="match status" value="1"/>
</dbReference>
<name>A0A165JQX5_9BASI</name>
<dbReference type="InterPro" id="IPR038955">
    <property type="entry name" value="PriA/CPL1_fungi"/>
</dbReference>
<evidence type="ECO:0000259" key="1">
    <source>
        <dbReference type="Pfam" id="PF21671"/>
    </source>
</evidence>
<dbReference type="OrthoDB" id="439917at2759"/>
<evidence type="ECO:0000313" key="3">
    <source>
        <dbReference type="Proteomes" id="UP000076842"/>
    </source>
</evidence>
<protein>
    <recommendedName>
        <fullName evidence="1">Protein CPL1-like domain-containing protein</fullName>
    </recommendedName>
</protein>
<organism evidence="2 3">
    <name type="scientific">Calocera cornea HHB12733</name>
    <dbReference type="NCBI Taxonomy" id="1353952"/>
    <lineage>
        <taxon>Eukaryota</taxon>
        <taxon>Fungi</taxon>
        <taxon>Dikarya</taxon>
        <taxon>Basidiomycota</taxon>
        <taxon>Agaricomycotina</taxon>
        <taxon>Dacrymycetes</taxon>
        <taxon>Dacrymycetales</taxon>
        <taxon>Dacrymycetaceae</taxon>
        <taxon>Calocera</taxon>
    </lineage>
</organism>
<dbReference type="AlphaFoldDB" id="A0A165JQX5"/>
<dbReference type="InParanoid" id="A0A165JQX5"/>
<dbReference type="PANTHER" id="PTHR35192:SF2">
    <property type="entry name" value="APPLE DOMAIN-CONTAINING PROTEIN"/>
    <property type="match status" value="1"/>
</dbReference>
<dbReference type="STRING" id="1353952.A0A165JQX5"/>
<feature type="non-terminal residue" evidence="2">
    <location>
        <position position="1"/>
    </location>
</feature>
<feature type="domain" description="Protein CPL1-like" evidence="1">
    <location>
        <begin position="1"/>
        <end position="65"/>
    </location>
</feature>
<accession>A0A165JQX5</accession>
<dbReference type="EMBL" id="KV423918">
    <property type="protein sequence ID" value="KZT62158.1"/>
    <property type="molecule type" value="Genomic_DNA"/>
</dbReference>